<keyword evidence="4" id="KW-0378">Hydrolase</keyword>
<proteinExistence type="predicted"/>
<dbReference type="InterPro" id="IPR017853">
    <property type="entry name" value="GH"/>
</dbReference>
<evidence type="ECO:0000259" key="3">
    <source>
        <dbReference type="Pfam" id="PF08924"/>
    </source>
</evidence>
<dbReference type="EMBL" id="JBHEZX010000003">
    <property type="protein sequence ID" value="MFC1409327.1"/>
    <property type="molecule type" value="Genomic_DNA"/>
</dbReference>
<dbReference type="RefSeq" id="WP_380504815.1">
    <property type="nucleotide sequence ID" value="NZ_JBHEZX010000003.1"/>
</dbReference>
<evidence type="ECO:0000256" key="2">
    <source>
        <dbReference type="SAM" id="SignalP"/>
    </source>
</evidence>
<comment type="caution">
    <text evidence="4">The sequence shown here is derived from an EMBL/GenBank/DDBJ whole genome shotgun (WGS) entry which is preliminary data.</text>
</comment>
<evidence type="ECO:0000313" key="5">
    <source>
        <dbReference type="Proteomes" id="UP001592582"/>
    </source>
</evidence>
<feature type="compositionally biased region" description="Low complexity" evidence="1">
    <location>
        <begin position="59"/>
        <end position="111"/>
    </location>
</feature>
<dbReference type="Gene3D" id="3.20.20.80">
    <property type="entry name" value="Glycosidases"/>
    <property type="match status" value="1"/>
</dbReference>
<evidence type="ECO:0000256" key="1">
    <source>
        <dbReference type="SAM" id="MobiDB-lite"/>
    </source>
</evidence>
<evidence type="ECO:0000313" key="4">
    <source>
        <dbReference type="EMBL" id="MFC1409327.1"/>
    </source>
</evidence>
<dbReference type="InterPro" id="IPR015020">
    <property type="entry name" value="Rv2525c-like_Glyco_Hydro-like"/>
</dbReference>
<name>A0ABV6V6T3_9ACTN</name>
<feature type="region of interest" description="Disordered" evidence="1">
    <location>
        <begin position="57"/>
        <end position="111"/>
    </location>
</feature>
<dbReference type="Pfam" id="PF08924">
    <property type="entry name" value="Rv2525c_GlyHyd-like"/>
    <property type="match status" value="1"/>
</dbReference>
<dbReference type="Proteomes" id="UP001592582">
    <property type="component" value="Unassembled WGS sequence"/>
</dbReference>
<accession>A0ABV6V6T3</accession>
<gene>
    <name evidence="4" type="ORF">ACEZDG_08540</name>
</gene>
<protein>
    <submittedName>
        <fullName evidence="4">Glycoside hydrolase domain-containing protein</fullName>
    </submittedName>
</protein>
<feature type="domain" description="Rv2525c-like glycoside hydrolase-like" evidence="3">
    <location>
        <begin position="144"/>
        <end position="351"/>
    </location>
</feature>
<feature type="signal peptide" evidence="2">
    <location>
        <begin position="1"/>
        <end position="33"/>
    </location>
</feature>
<keyword evidence="5" id="KW-1185">Reference proteome</keyword>
<dbReference type="SUPFAM" id="SSF51445">
    <property type="entry name" value="(Trans)glycosidases"/>
    <property type="match status" value="1"/>
</dbReference>
<dbReference type="GO" id="GO:0016787">
    <property type="term" value="F:hydrolase activity"/>
    <property type="evidence" value="ECO:0007669"/>
    <property type="project" value="UniProtKB-KW"/>
</dbReference>
<reference evidence="4 5" key="1">
    <citation type="submission" date="2024-09" db="EMBL/GenBank/DDBJ databases">
        <authorList>
            <person name="Lee S.D."/>
        </authorList>
    </citation>
    <scope>NUCLEOTIDE SEQUENCE [LARGE SCALE GENOMIC DNA]</scope>
    <source>
        <strain evidence="4 5">N1-1</strain>
    </source>
</reference>
<sequence>MSNRRRSKPRRRYGLVSLVAVVVLGGGAAAAVAATSGGSGSGDSRLVVSDATPAADGVSGAAPATASASGSGTATATASTKSSASAKASTSASSSAGASAGATSKAATATTPVKSVPLPARAPAVFTGRAFDACSAPTLATMTAWRKSSPYGAAAVYVGGRNRGCSQPQLTNSWVHSVSSAGWKLIPLYVGAQPPCQTGGNPERISAANAVSLGSTDGADAAAKASALGMRAGSAVYLDMESYDISNKPCVAAVLDYLKSWDRAVHSKGYWAGFYGFSQSSAAAVATAKSAGTADLPDAFWYARYDGNADTTTGFPFAGGLWTGHRRGHQYAVNFKETYGGASVTVDHDAWDGPVAIVG</sequence>
<feature type="chain" id="PRO_5047184497" evidence="2">
    <location>
        <begin position="34"/>
        <end position="359"/>
    </location>
</feature>
<organism evidence="4 5">
    <name type="scientific">Streptacidiphilus alkalitolerans</name>
    <dbReference type="NCBI Taxonomy" id="3342712"/>
    <lineage>
        <taxon>Bacteria</taxon>
        <taxon>Bacillati</taxon>
        <taxon>Actinomycetota</taxon>
        <taxon>Actinomycetes</taxon>
        <taxon>Kitasatosporales</taxon>
        <taxon>Streptomycetaceae</taxon>
        <taxon>Streptacidiphilus</taxon>
    </lineage>
</organism>
<keyword evidence="2" id="KW-0732">Signal</keyword>